<keyword evidence="2" id="KW-1003">Cell membrane</keyword>
<evidence type="ECO:0000256" key="4">
    <source>
        <dbReference type="ARBA" id="ARBA00022840"/>
    </source>
</evidence>
<dbReference type="OrthoDB" id="581709at2"/>
<dbReference type="InterPro" id="IPR017871">
    <property type="entry name" value="ABC_transporter-like_CS"/>
</dbReference>
<keyword evidence="6" id="KW-0046">Antibiotic resistance</keyword>
<keyword evidence="5" id="KW-1133">Transmembrane helix</keyword>
<proteinExistence type="inferred from homology"/>
<evidence type="ECO:0000313" key="9">
    <source>
        <dbReference type="EMBL" id="PIL42809.1"/>
    </source>
</evidence>
<evidence type="ECO:0000256" key="1">
    <source>
        <dbReference type="ARBA" id="ARBA00022448"/>
    </source>
</evidence>
<evidence type="ECO:0000259" key="8">
    <source>
        <dbReference type="PROSITE" id="PS50893"/>
    </source>
</evidence>
<keyword evidence="9" id="KW-0449">Lipoprotein</keyword>
<dbReference type="GO" id="GO:0022857">
    <property type="term" value="F:transmembrane transporter activity"/>
    <property type="evidence" value="ECO:0007669"/>
    <property type="project" value="TreeGrafter"/>
</dbReference>
<keyword evidence="5" id="KW-0472">Membrane</keyword>
<dbReference type="AlphaFoldDB" id="A0A2G8T9Z7"/>
<dbReference type="Gene3D" id="3.40.50.300">
    <property type="entry name" value="P-loop containing nucleotide triphosphate hydrolases"/>
    <property type="match status" value="1"/>
</dbReference>
<dbReference type="GO" id="GO:0005524">
    <property type="term" value="F:ATP binding"/>
    <property type="evidence" value="ECO:0007669"/>
    <property type="project" value="UniProtKB-KW"/>
</dbReference>
<dbReference type="GO" id="GO:0005886">
    <property type="term" value="C:plasma membrane"/>
    <property type="evidence" value="ECO:0007669"/>
    <property type="project" value="TreeGrafter"/>
</dbReference>
<keyword evidence="5" id="KW-0812">Transmembrane</keyword>
<keyword evidence="3" id="KW-0547">Nucleotide-binding</keyword>
<dbReference type="InterPro" id="IPR003439">
    <property type="entry name" value="ABC_transporter-like_ATP-bd"/>
</dbReference>
<dbReference type="InterPro" id="IPR017911">
    <property type="entry name" value="MacB-like_ATP-bd"/>
</dbReference>
<dbReference type="RefSeq" id="WP_099792278.1">
    <property type="nucleotide sequence ID" value="NZ_JBHLYV010000092.1"/>
</dbReference>
<dbReference type="PANTHER" id="PTHR24220">
    <property type="entry name" value="IMPORT ATP-BINDING PROTEIN"/>
    <property type="match status" value="1"/>
</dbReference>
<dbReference type="EMBL" id="PDOC01000020">
    <property type="protein sequence ID" value="PIL42809.1"/>
    <property type="molecule type" value="Genomic_DNA"/>
</dbReference>
<organism evidence="9 10">
    <name type="scientific">Massilia eurypsychrophila</name>
    <dbReference type="NCBI Taxonomy" id="1485217"/>
    <lineage>
        <taxon>Bacteria</taxon>
        <taxon>Pseudomonadati</taxon>
        <taxon>Pseudomonadota</taxon>
        <taxon>Betaproteobacteria</taxon>
        <taxon>Burkholderiales</taxon>
        <taxon>Oxalobacteraceae</taxon>
        <taxon>Telluria group</taxon>
        <taxon>Massilia</taxon>
    </lineage>
</organism>
<comment type="caution">
    <text evidence="9">The sequence shown here is derived from an EMBL/GenBank/DDBJ whole genome shotgun (WGS) entry which is preliminary data.</text>
</comment>
<dbReference type="PROSITE" id="PS50893">
    <property type="entry name" value="ABC_TRANSPORTER_2"/>
    <property type="match status" value="1"/>
</dbReference>
<keyword evidence="10" id="KW-1185">Reference proteome</keyword>
<dbReference type="InterPro" id="IPR015854">
    <property type="entry name" value="ABC_transpr_LolD-like"/>
</dbReference>
<name>A0A2G8T9Z7_9BURK</name>
<keyword evidence="4 9" id="KW-0067">ATP-binding</keyword>
<dbReference type="SMART" id="SM00382">
    <property type="entry name" value="AAA"/>
    <property type="match status" value="1"/>
</dbReference>
<dbReference type="Proteomes" id="UP000230390">
    <property type="component" value="Unassembled WGS sequence"/>
</dbReference>
<dbReference type="InterPro" id="IPR003593">
    <property type="entry name" value="AAA+_ATPase"/>
</dbReference>
<dbReference type="FunFam" id="3.40.50.300:FF:000032">
    <property type="entry name" value="Export ABC transporter ATP-binding protein"/>
    <property type="match status" value="1"/>
</dbReference>
<dbReference type="GO" id="GO:0016887">
    <property type="term" value="F:ATP hydrolysis activity"/>
    <property type="evidence" value="ECO:0007669"/>
    <property type="project" value="InterPro"/>
</dbReference>
<feature type="domain" description="ABC transporter" evidence="8">
    <location>
        <begin position="12"/>
        <end position="245"/>
    </location>
</feature>
<dbReference type="GO" id="GO:0098796">
    <property type="term" value="C:membrane protein complex"/>
    <property type="evidence" value="ECO:0007669"/>
    <property type="project" value="UniProtKB-ARBA"/>
</dbReference>
<comment type="similarity">
    <text evidence="7">Belongs to the ABC transporter superfamily. Macrolide exporter (TC 3.A.1.122) family.</text>
</comment>
<protein>
    <submittedName>
        <fullName evidence="9">Lipoprotein-releasing system ATP-binding protein LolD</fullName>
    </submittedName>
</protein>
<evidence type="ECO:0000256" key="2">
    <source>
        <dbReference type="ARBA" id="ARBA00022475"/>
    </source>
</evidence>
<dbReference type="CDD" id="cd03255">
    <property type="entry name" value="ABC_MJ0796_LolCDE_FtsE"/>
    <property type="match status" value="1"/>
</dbReference>
<evidence type="ECO:0000256" key="5">
    <source>
        <dbReference type="ARBA" id="ARBA00022989"/>
    </source>
</evidence>
<accession>A0A2G8T9Z7</accession>
<sequence length="247" mass="26036">MSIALAGPGPLLEMRGVNKHYLMGESRIDALKAVNVQIEPGEFVAVWGPSGSGKSTFCNLIGLLDAPSSGSVHFLGQNAAMLSDDQRSALRNRAIGFVFQGFNLIPVLSALENVMLPLQVGQASAQAARVAALSRLAEVGLTSHLAHRPAKLSGGQQQRVAIARALVGSPALVVADEPTANLDSDNALKVIALMRSISKSDGTAFVFSTHDERLLERVDRRIMLHDGAVVEDRKAPAGALALRGKSC</sequence>
<evidence type="ECO:0000256" key="7">
    <source>
        <dbReference type="ARBA" id="ARBA00038388"/>
    </source>
</evidence>
<evidence type="ECO:0000256" key="6">
    <source>
        <dbReference type="ARBA" id="ARBA00023251"/>
    </source>
</evidence>
<dbReference type="SUPFAM" id="SSF52540">
    <property type="entry name" value="P-loop containing nucleoside triphosphate hydrolases"/>
    <property type="match status" value="1"/>
</dbReference>
<keyword evidence="1" id="KW-0813">Transport</keyword>
<evidence type="ECO:0000256" key="3">
    <source>
        <dbReference type="ARBA" id="ARBA00022741"/>
    </source>
</evidence>
<dbReference type="Pfam" id="PF00005">
    <property type="entry name" value="ABC_tran"/>
    <property type="match status" value="1"/>
</dbReference>
<evidence type="ECO:0000313" key="10">
    <source>
        <dbReference type="Proteomes" id="UP000230390"/>
    </source>
</evidence>
<dbReference type="InterPro" id="IPR027417">
    <property type="entry name" value="P-loop_NTPase"/>
</dbReference>
<dbReference type="PROSITE" id="PS00211">
    <property type="entry name" value="ABC_TRANSPORTER_1"/>
    <property type="match status" value="1"/>
</dbReference>
<dbReference type="PANTHER" id="PTHR24220:SF689">
    <property type="entry name" value="LIPOPROTEIN-RELEASING SYSTEM ATP-BINDING PROTEIN LOLD"/>
    <property type="match status" value="1"/>
</dbReference>
<gene>
    <name evidence="9" type="ORF">CR105_22110</name>
</gene>
<reference evidence="9 10" key="1">
    <citation type="submission" date="2017-10" db="EMBL/GenBank/DDBJ databases">
        <title>Massilia psychrophilum sp. nov., a novel purple-pigmented bacterium isolated from Tianshan glacier, Xinjiang Municipality, China.</title>
        <authorList>
            <person name="Wang H."/>
        </authorList>
    </citation>
    <scope>NUCLEOTIDE SEQUENCE [LARGE SCALE GENOMIC DNA]</scope>
    <source>
        <strain evidence="9 10">JCM 30074</strain>
    </source>
</reference>
<dbReference type="GO" id="GO:0046677">
    <property type="term" value="P:response to antibiotic"/>
    <property type="evidence" value="ECO:0007669"/>
    <property type="project" value="UniProtKB-KW"/>
</dbReference>